<dbReference type="KEGG" id="dpub:104302439"/>
<dbReference type="EMBL" id="KL214799">
    <property type="protein sequence ID" value="KFV61848.1"/>
    <property type="molecule type" value="Genomic_DNA"/>
</dbReference>
<proteinExistence type="predicted"/>
<feature type="compositionally biased region" description="Low complexity" evidence="1">
    <location>
        <begin position="109"/>
        <end position="118"/>
    </location>
</feature>
<feature type="region of interest" description="Disordered" evidence="1">
    <location>
        <begin position="46"/>
        <end position="120"/>
    </location>
</feature>
<feature type="transmembrane region" description="Helical" evidence="2">
    <location>
        <begin position="128"/>
        <end position="154"/>
    </location>
</feature>
<gene>
    <name evidence="4" type="ORF">N307_14199</name>
</gene>
<feature type="compositionally biased region" description="Basic and acidic residues" evidence="1">
    <location>
        <begin position="214"/>
        <end position="229"/>
    </location>
</feature>
<evidence type="ECO:0000256" key="3">
    <source>
        <dbReference type="SAM" id="SignalP"/>
    </source>
</evidence>
<keyword evidence="2" id="KW-0472">Membrane</keyword>
<organism evidence="4 5">
    <name type="scientific">Dryobates pubescens</name>
    <name type="common">Downy woodpecker</name>
    <name type="synonym">Picoides pubescens</name>
    <dbReference type="NCBI Taxonomy" id="118200"/>
    <lineage>
        <taxon>Eukaryota</taxon>
        <taxon>Metazoa</taxon>
        <taxon>Chordata</taxon>
        <taxon>Craniata</taxon>
        <taxon>Vertebrata</taxon>
        <taxon>Euteleostomi</taxon>
        <taxon>Archelosauria</taxon>
        <taxon>Archosauria</taxon>
        <taxon>Dinosauria</taxon>
        <taxon>Saurischia</taxon>
        <taxon>Theropoda</taxon>
        <taxon>Coelurosauria</taxon>
        <taxon>Aves</taxon>
        <taxon>Neognathae</taxon>
        <taxon>Neoaves</taxon>
        <taxon>Telluraves</taxon>
        <taxon>Coraciimorphae</taxon>
        <taxon>Piciformes</taxon>
        <taxon>Picidae</taxon>
        <taxon>Dryobates</taxon>
    </lineage>
</organism>
<dbReference type="Proteomes" id="UP000053875">
    <property type="component" value="Unassembled WGS sequence"/>
</dbReference>
<dbReference type="PIRSF" id="PIRSF019625">
    <property type="entry name" value="EVI_S2A"/>
    <property type="match status" value="1"/>
</dbReference>
<dbReference type="PANTHER" id="PTHR15568">
    <property type="entry name" value="ECOTROPIC VIRAL INTEGRATION SITE 2A"/>
    <property type="match status" value="1"/>
</dbReference>
<dbReference type="Pfam" id="PF05399">
    <property type="entry name" value="EVI2A"/>
    <property type="match status" value="1"/>
</dbReference>
<feature type="compositionally biased region" description="Polar residues" evidence="1">
    <location>
        <begin position="46"/>
        <end position="62"/>
    </location>
</feature>
<feature type="region of interest" description="Disordered" evidence="1">
    <location>
        <begin position="214"/>
        <end position="245"/>
    </location>
</feature>
<keyword evidence="2" id="KW-0812">Transmembrane</keyword>
<keyword evidence="2" id="KW-1133">Transmembrane helix</keyword>
<accession>A0A093FYH3</accession>
<keyword evidence="3" id="KW-0732">Signal</keyword>
<evidence type="ECO:0000256" key="2">
    <source>
        <dbReference type="SAM" id="Phobius"/>
    </source>
</evidence>
<reference evidence="4 5" key="1">
    <citation type="submission" date="2014-04" db="EMBL/GenBank/DDBJ databases">
        <title>Genome evolution of avian class.</title>
        <authorList>
            <person name="Zhang G."/>
            <person name="Li C."/>
        </authorList>
    </citation>
    <scope>NUCLEOTIDE SEQUENCE [LARGE SCALE GENOMIC DNA]</scope>
    <source>
        <strain evidence="4">BGI_N307</strain>
    </source>
</reference>
<feature type="chain" id="PRO_5001886041" evidence="3">
    <location>
        <begin position="28"/>
        <end position="254"/>
    </location>
</feature>
<feature type="signal peptide" evidence="3">
    <location>
        <begin position="1"/>
        <end position="27"/>
    </location>
</feature>
<dbReference type="InterPro" id="IPR008608">
    <property type="entry name" value="Ectropic_vir_integratn_site_2A"/>
</dbReference>
<dbReference type="AlphaFoldDB" id="A0A093FYH3"/>
<dbReference type="GO" id="GO:0016020">
    <property type="term" value="C:membrane"/>
    <property type="evidence" value="ECO:0007669"/>
    <property type="project" value="InterPro"/>
</dbReference>
<feature type="compositionally biased region" description="Low complexity" evidence="1">
    <location>
        <begin position="66"/>
        <end position="95"/>
    </location>
</feature>
<dbReference type="OrthoDB" id="9448427at2759"/>
<protein>
    <submittedName>
        <fullName evidence="4">Protein EVI2A</fullName>
    </submittedName>
</protein>
<sequence length="254" mass="27593">MKAEKHRAPRFAFPAVIIFALCLQTSANHGDYPRLGNGTWSPISQNLSGSQNLTEANTNSPLGINLSSRTTSLKTQTSSLQSIASTTTPNSTSPPAKSDASATEGLSNSSKPKSTTTKEATCEDNKPLILICFIVIAVLVLICTFLLLCTVVMANKMSYLKKTQQGRRRPRSNGDLLATSSLWPTAAGTWQRMSKEPAGTDLIMQDLVAGREAAIQRKTDDETKKRLTEETGNEQQNKTPKSHKPILTNFVVEI</sequence>
<name>A0A093FYH3_DRYPU</name>
<keyword evidence="5" id="KW-1185">Reference proteome</keyword>
<evidence type="ECO:0000313" key="5">
    <source>
        <dbReference type="Proteomes" id="UP000053875"/>
    </source>
</evidence>
<dbReference type="PANTHER" id="PTHR15568:SF0">
    <property type="entry name" value="PROTEIN EVI2A"/>
    <property type="match status" value="1"/>
</dbReference>
<evidence type="ECO:0000313" key="4">
    <source>
        <dbReference type="EMBL" id="KFV61848.1"/>
    </source>
</evidence>
<dbReference type="STRING" id="118200.A0A093FYH3"/>
<evidence type="ECO:0000256" key="1">
    <source>
        <dbReference type="SAM" id="MobiDB-lite"/>
    </source>
</evidence>